<gene>
    <name evidence="3" type="ordered locus">Ferpe_0643</name>
</gene>
<dbReference type="OrthoDB" id="9810880at2"/>
<accession>H9UB79</accession>
<name>H9UB79_FERPD</name>
<dbReference type="InterPro" id="IPR019293">
    <property type="entry name" value="ThiN"/>
</dbReference>
<dbReference type="GO" id="GO:0008902">
    <property type="term" value="F:hydroxymethylpyrimidine kinase activity"/>
    <property type="evidence" value="ECO:0007669"/>
    <property type="project" value="TreeGrafter"/>
</dbReference>
<evidence type="ECO:0000313" key="3">
    <source>
        <dbReference type="EMBL" id="AFG34772.1"/>
    </source>
</evidence>
<feature type="domain" description="Pyridoxamine kinase/Phosphomethylpyrimidine kinase" evidence="1">
    <location>
        <begin position="144"/>
        <end position="217"/>
    </location>
</feature>
<dbReference type="PANTHER" id="PTHR20858">
    <property type="entry name" value="PHOSPHOMETHYLPYRIMIDINE KINASE"/>
    <property type="match status" value="1"/>
</dbReference>
<dbReference type="SUPFAM" id="SSF53639">
    <property type="entry name" value="AraD/HMP-PK domain-like"/>
    <property type="match status" value="1"/>
</dbReference>
<evidence type="ECO:0000259" key="1">
    <source>
        <dbReference type="Pfam" id="PF08543"/>
    </source>
</evidence>
<evidence type="ECO:0000313" key="4">
    <source>
        <dbReference type="Proteomes" id="UP000007384"/>
    </source>
</evidence>
<dbReference type="GO" id="GO:0009228">
    <property type="term" value="P:thiamine biosynthetic process"/>
    <property type="evidence" value="ECO:0007669"/>
    <property type="project" value="TreeGrafter"/>
</dbReference>
<dbReference type="GO" id="GO:0005829">
    <property type="term" value="C:cytosol"/>
    <property type="evidence" value="ECO:0007669"/>
    <property type="project" value="TreeGrafter"/>
</dbReference>
<dbReference type="HOGENOM" id="CLU_035788_0_0_0"/>
<dbReference type="Gene3D" id="3.40.1190.20">
    <property type="match status" value="2"/>
</dbReference>
<feature type="domain" description="Thiamine-phosphate synthase ThiN" evidence="2">
    <location>
        <begin position="250"/>
        <end position="404"/>
    </location>
</feature>
<dbReference type="Pfam" id="PF08543">
    <property type="entry name" value="Phos_pyr_kin"/>
    <property type="match status" value="2"/>
</dbReference>
<dbReference type="RefSeq" id="WP_014451236.1">
    <property type="nucleotide sequence ID" value="NC_017095.1"/>
</dbReference>
<evidence type="ECO:0000259" key="2">
    <source>
        <dbReference type="Pfam" id="PF10120"/>
    </source>
</evidence>
<organism evidence="3 4">
    <name type="scientific">Fervidobacterium pennivorans (strain DSM 9078 / Ven5)</name>
    <dbReference type="NCBI Taxonomy" id="771875"/>
    <lineage>
        <taxon>Bacteria</taxon>
        <taxon>Thermotogati</taxon>
        <taxon>Thermotogota</taxon>
        <taxon>Thermotogae</taxon>
        <taxon>Thermotogales</taxon>
        <taxon>Fervidobacteriaceae</taxon>
        <taxon>Fervidobacterium</taxon>
    </lineage>
</organism>
<sequence>MSDTSEKRVMVISGFDPSAGAGILQDIKSFALLGISAMGVVSAYTIQNTHKVFLARFRKWEEIDQELSVLPEPGIIKVGLISPEMLRLIREKYPSAVIVWNIVLRSSSGYDFEPPEIVKENLTYADFVILNNEEAGILGLEPSDRVVVTGGHGKEAEKVIVKFGRLAFETTRLPGRYHGTGCAFSSLFAGHLYLGYSPEEAVKASIEILQKVLEKSNQQVQPEMLARDWMKFDVLDSLNSVKKELLTVGEKTIPEVGQNVSYALPWSKDEFEVAKFPGRIRLKEGKPVFVSDASFADYSHTARMALVAKSFSPHIRCVTNVRYCAEYIDNAIKSGLTVFKYDRNSEPEDVKSVDGKSMEWMIQQAYKTFGKIPDIIYDEGFWGKEAMIRIFGRNPKEVIEKMKKIIGIL</sequence>
<dbReference type="PANTHER" id="PTHR20858:SF17">
    <property type="entry name" value="HYDROXYMETHYLPYRIMIDINE_PHOSPHOMETHYLPYRIMIDINE KINASE THI20-RELATED"/>
    <property type="match status" value="1"/>
</dbReference>
<proteinExistence type="predicted"/>
<dbReference type="STRING" id="771875.Ferpe_0643"/>
<dbReference type="InterPro" id="IPR029056">
    <property type="entry name" value="Ribokinase-like"/>
</dbReference>
<dbReference type="Gene3D" id="3.40.225.10">
    <property type="entry name" value="Class II aldolase/adducin N-terminal domain"/>
    <property type="match status" value="1"/>
</dbReference>
<dbReference type="Proteomes" id="UP000007384">
    <property type="component" value="Chromosome"/>
</dbReference>
<feature type="domain" description="Pyridoxamine kinase/Phosphomethylpyrimidine kinase" evidence="1">
    <location>
        <begin position="16"/>
        <end position="138"/>
    </location>
</feature>
<keyword evidence="4" id="KW-1185">Reference proteome</keyword>
<protein>
    <submittedName>
        <fullName evidence="3">Uncharacterized protein</fullName>
    </submittedName>
</protein>
<dbReference type="InterPro" id="IPR036409">
    <property type="entry name" value="Aldolase_II/adducin_N_sf"/>
</dbReference>
<dbReference type="eggNOG" id="COG0351">
    <property type="taxonomic scope" value="Bacteria"/>
</dbReference>
<dbReference type="PATRIC" id="fig|771875.3.peg.659"/>
<dbReference type="GO" id="GO:0008972">
    <property type="term" value="F:phosphomethylpyrimidine kinase activity"/>
    <property type="evidence" value="ECO:0007669"/>
    <property type="project" value="TreeGrafter"/>
</dbReference>
<dbReference type="KEGG" id="fpe:Ferpe_0643"/>
<dbReference type="EMBL" id="CP003260">
    <property type="protein sequence ID" value="AFG34772.1"/>
    <property type="molecule type" value="Genomic_DNA"/>
</dbReference>
<dbReference type="SUPFAM" id="SSF53613">
    <property type="entry name" value="Ribokinase-like"/>
    <property type="match status" value="1"/>
</dbReference>
<dbReference type="AlphaFoldDB" id="H9UB79"/>
<reference evidence="3" key="1">
    <citation type="submission" date="2012-03" db="EMBL/GenBank/DDBJ databases">
        <title>Complete sequence of Fervidobacterium pennivorans DSM 9078.</title>
        <authorList>
            <consortium name="US DOE Joint Genome Institute"/>
            <person name="Lucas S."/>
            <person name="Han J."/>
            <person name="Lapidus A."/>
            <person name="Cheng J.-F."/>
            <person name="Goodwin L."/>
            <person name="Pitluck S."/>
            <person name="Peters L."/>
            <person name="Ovchinnikova G."/>
            <person name="Lu M."/>
            <person name="Detter J.C."/>
            <person name="Han C."/>
            <person name="Tapia R."/>
            <person name="Land M."/>
            <person name="Hauser L."/>
            <person name="Kyrpides N."/>
            <person name="Ivanova N."/>
            <person name="Pagani I."/>
            <person name="Noll K.M."/>
            <person name="Woyke T."/>
        </authorList>
    </citation>
    <scope>NUCLEOTIDE SEQUENCE</scope>
    <source>
        <strain evidence="3">DSM 9078</strain>
    </source>
</reference>
<dbReference type="eggNOG" id="COG1992">
    <property type="taxonomic scope" value="Bacteria"/>
</dbReference>
<dbReference type="Pfam" id="PF10120">
    <property type="entry name" value="ThiN"/>
    <property type="match status" value="1"/>
</dbReference>
<dbReference type="InterPro" id="IPR013749">
    <property type="entry name" value="PM/HMP-P_kinase-1"/>
</dbReference>